<dbReference type="EMBL" id="GBRH01187570">
    <property type="protein sequence ID" value="JAE10326.1"/>
    <property type="molecule type" value="Transcribed_RNA"/>
</dbReference>
<proteinExistence type="predicted"/>
<name>A0A0A9FJM0_ARUDO</name>
<accession>A0A0A9FJM0</accession>
<sequence length="53" mass="6324">MMNLRTQVITYLSFHPLVLEPCGHLILLFQVINYLLPMWTINYLTSSQHHIRL</sequence>
<protein>
    <submittedName>
        <fullName evidence="1">Uncharacterized protein</fullName>
    </submittedName>
</protein>
<reference evidence="1" key="2">
    <citation type="journal article" date="2015" name="Data Brief">
        <title>Shoot transcriptome of the giant reed, Arundo donax.</title>
        <authorList>
            <person name="Barrero R.A."/>
            <person name="Guerrero F.D."/>
            <person name="Moolhuijzen P."/>
            <person name="Goolsby J.A."/>
            <person name="Tidwell J."/>
            <person name="Bellgard S.E."/>
            <person name="Bellgard M.I."/>
        </authorList>
    </citation>
    <scope>NUCLEOTIDE SEQUENCE</scope>
    <source>
        <tissue evidence="1">Shoot tissue taken approximately 20 cm above the soil surface</tissue>
    </source>
</reference>
<organism evidence="1">
    <name type="scientific">Arundo donax</name>
    <name type="common">Giant reed</name>
    <name type="synonym">Donax arundinaceus</name>
    <dbReference type="NCBI Taxonomy" id="35708"/>
    <lineage>
        <taxon>Eukaryota</taxon>
        <taxon>Viridiplantae</taxon>
        <taxon>Streptophyta</taxon>
        <taxon>Embryophyta</taxon>
        <taxon>Tracheophyta</taxon>
        <taxon>Spermatophyta</taxon>
        <taxon>Magnoliopsida</taxon>
        <taxon>Liliopsida</taxon>
        <taxon>Poales</taxon>
        <taxon>Poaceae</taxon>
        <taxon>PACMAD clade</taxon>
        <taxon>Arundinoideae</taxon>
        <taxon>Arundineae</taxon>
        <taxon>Arundo</taxon>
    </lineage>
</organism>
<dbReference type="AlphaFoldDB" id="A0A0A9FJM0"/>
<evidence type="ECO:0000313" key="1">
    <source>
        <dbReference type="EMBL" id="JAE10326.1"/>
    </source>
</evidence>
<reference evidence="1" key="1">
    <citation type="submission" date="2014-09" db="EMBL/GenBank/DDBJ databases">
        <authorList>
            <person name="Magalhaes I.L.F."/>
            <person name="Oliveira U."/>
            <person name="Santos F.R."/>
            <person name="Vidigal T.H.D.A."/>
            <person name="Brescovit A.D."/>
            <person name="Santos A.J."/>
        </authorList>
    </citation>
    <scope>NUCLEOTIDE SEQUENCE</scope>
    <source>
        <tissue evidence="1">Shoot tissue taken approximately 20 cm above the soil surface</tissue>
    </source>
</reference>